<dbReference type="AlphaFoldDB" id="A0AB33TD68"/>
<accession>A0AB33TD68</accession>
<organism evidence="3 4">
    <name type="scientific">Mycobacteroides abscessus</name>
    <dbReference type="NCBI Taxonomy" id="36809"/>
    <lineage>
        <taxon>Bacteria</taxon>
        <taxon>Bacillati</taxon>
        <taxon>Actinomycetota</taxon>
        <taxon>Actinomycetes</taxon>
        <taxon>Mycobacteriales</taxon>
        <taxon>Mycobacteriaceae</taxon>
        <taxon>Mycobacteroides</taxon>
    </lineage>
</organism>
<evidence type="ECO:0000256" key="1">
    <source>
        <dbReference type="ARBA" id="ARBA00023172"/>
    </source>
</evidence>
<feature type="region of interest" description="Disordered" evidence="2">
    <location>
        <begin position="394"/>
        <end position="414"/>
    </location>
</feature>
<dbReference type="InterPro" id="IPR013762">
    <property type="entry name" value="Integrase-like_cat_sf"/>
</dbReference>
<keyword evidence="1" id="KW-0233">DNA recombination</keyword>
<dbReference type="RefSeq" id="WP_005086769.1">
    <property type="nucleotide sequence ID" value="NZ_CM125927.1"/>
</dbReference>
<name>A0AB33TD68_9MYCO</name>
<gene>
    <name evidence="3" type="ORF">ERS075527_05350</name>
</gene>
<dbReference type="SUPFAM" id="SSF56349">
    <property type="entry name" value="DNA breaking-rejoining enzymes"/>
    <property type="match status" value="1"/>
</dbReference>
<dbReference type="GO" id="GO:0015074">
    <property type="term" value="P:DNA integration"/>
    <property type="evidence" value="ECO:0007669"/>
    <property type="project" value="InterPro"/>
</dbReference>
<dbReference type="GO" id="GO:0003677">
    <property type="term" value="F:DNA binding"/>
    <property type="evidence" value="ECO:0007669"/>
    <property type="project" value="InterPro"/>
</dbReference>
<evidence type="ECO:0000256" key="2">
    <source>
        <dbReference type="SAM" id="MobiDB-lite"/>
    </source>
</evidence>
<proteinExistence type="predicted"/>
<evidence type="ECO:0000313" key="3">
    <source>
        <dbReference type="EMBL" id="CPT69789.1"/>
    </source>
</evidence>
<comment type="caution">
    <text evidence="3">The sequence shown here is derived from an EMBL/GenBank/DDBJ whole genome shotgun (WGS) entry which is preliminary data.</text>
</comment>
<reference evidence="3 4" key="1">
    <citation type="submission" date="2015-03" db="EMBL/GenBank/DDBJ databases">
        <authorList>
            <consortium name="Pathogen Informatics"/>
            <person name="Murphy D."/>
        </authorList>
    </citation>
    <scope>NUCLEOTIDE SEQUENCE [LARGE SCALE GENOMIC DNA]</scope>
    <source>
        <strain evidence="3 4">PAP036</strain>
    </source>
</reference>
<protein>
    <submittedName>
        <fullName evidence="3">Fis family transcriptional regulator</fullName>
    </submittedName>
</protein>
<sequence length="500" mass="55668">MARPRKPEDRDKYPTACARCKGHYSLVKRWPDGTVCEYCYVAAKRVTGVCACGHKGILPGIIGGRPACRGCSGVDLNLDCVECGAEAELYSAGRCQRCVLIATAQRLLTNPETGVLSPELERIVVALGSMTRPNSGLTWIRQKHVDEALQHIAAHPELTHQVFDLLPKGRTTNYLRALLVEHDVLPARNERVIAFREWMDSALERVHTDEHRKLVSQYARWSLERHLRSKDAVSESSFMGAKQVATVTIEFCNWLTTEYDITIGEADQSHLDLWLSTGSVTRLRLERFVCWVVKSRLVDQTLEVPRHRRGTAPRLPAEEQDAVIDTVVHQSTLTPRDRLAAILVIVFGQRVETIAALTWDQIAIDDIVTIKIAELPIELPPPLDQPVRQLAADPSNSQTAAHRDSPWVFRGQKPGHHMGPTALRERLRPTLAAFDARLGTLNQLTQTTPIPILAETLGYSPATLEAHAQASGATYARYVAARTDSHAQSEDRDPAQGELW</sequence>
<dbReference type="InterPro" id="IPR011010">
    <property type="entry name" value="DNA_brk_join_enz"/>
</dbReference>
<dbReference type="Proteomes" id="UP000038487">
    <property type="component" value="Unassembled WGS sequence"/>
</dbReference>
<dbReference type="GO" id="GO:0006310">
    <property type="term" value="P:DNA recombination"/>
    <property type="evidence" value="ECO:0007669"/>
    <property type="project" value="UniProtKB-KW"/>
</dbReference>
<evidence type="ECO:0000313" key="4">
    <source>
        <dbReference type="Proteomes" id="UP000038487"/>
    </source>
</evidence>
<dbReference type="Gene3D" id="1.10.443.10">
    <property type="entry name" value="Intergrase catalytic core"/>
    <property type="match status" value="1"/>
</dbReference>
<dbReference type="EMBL" id="CSUW01000019">
    <property type="protein sequence ID" value="CPT69789.1"/>
    <property type="molecule type" value="Genomic_DNA"/>
</dbReference>